<name>A0A6G0XF26_9STRA</name>
<proteinExistence type="predicted"/>
<evidence type="ECO:0000313" key="2">
    <source>
        <dbReference type="EMBL" id="KAF0738787.1"/>
    </source>
</evidence>
<feature type="region of interest" description="Disordered" evidence="1">
    <location>
        <begin position="140"/>
        <end position="193"/>
    </location>
</feature>
<dbReference type="AlphaFoldDB" id="A0A6G0XF26"/>
<keyword evidence="3" id="KW-1185">Reference proteome</keyword>
<dbReference type="VEuPathDB" id="FungiDB:AeMF1_017552"/>
<dbReference type="Proteomes" id="UP000481153">
    <property type="component" value="Unassembled WGS sequence"/>
</dbReference>
<dbReference type="EMBL" id="VJMJ01000070">
    <property type="protein sequence ID" value="KAF0738787.1"/>
    <property type="molecule type" value="Genomic_DNA"/>
</dbReference>
<accession>A0A6G0XF26</accession>
<evidence type="ECO:0000313" key="3">
    <source>
        <dbReference type="Proteomes" id="UP000481153"/>
    </source>
</evidence>
<sequence>MIALPAIKEASIEAKPVNGLADDTTSPKSVTLGDVSHALAKLVTDQTLRIAKYRTRPATAAPGNVDRALTKLGVTEETLRIEKLMKKLGVCDNDLQAYDDLQRHSAVVDLSREKMTKEELLCGYSKKQMQRVKAIKSLGTTEEEIEDDHSQRVSQLGIQIEPPKESFSSLPRRPSPRRSSIIGLLPSKWTTPE</sequence>
<protein>
    <submittedName>
        <fullName evidence="2">Uncharacterized protein</fullName>
    </submittedName>
</protein>
<organism evidence="2 3">
    <name type="scientific">Aphanomyces euteiches</name>
    <dbReference type="NCBI Taxonomy" id="100861"/>
    <lineage>
        <taxon>Eukaryota</taxon>
        <taxon>Sar</taxon>
        <taxon>Stramenopiles</taxon>
        <taxon>Oomycota</taxon>
        <taxon>Saprolegniomycetes</taxon>
        <taxon>Saprolegniales</taxon>
        <taxon>Verrucalvaceae</taxon>
        <taxon>Aphanomyces</taxon>
    </lineage>
</organism>
<gene>
    <name evidence="2" type="ORF">Ae201684_005399</name>
</gene>
<reference evidence="2 3" key="1">
    <citation type="submission" date="2019-07" db="EMBL/GenBank/DDBJ databases">
        <title>Genomics analysis of Aphanomyces spp. identifies a new class of oomycete effector associated with host adaptation.</title>
        <authorList>
            <person name="Gaulin E."/>
        </authorList>
    </citation>
    <scope>NUCLEOTIDE SEQUENCE [LARGE SCALE GENOMIC DNA]</scope>
    <source>
        <strain evidence="2 3">ATCC 201684</strain>
    </source>
</reference>
<comment type="caution">
    <text evidence="2">The sequence shown here is derived from an EMBL/GenBank/DDBJ whole genome shotgun (WGS) entry which is preliminary data.</text>
</comment>
<evidence type="ECO:0000256" key="1">
    <source>
        <dbReference type="SAM" id="MobiDB-lite"/>
    </source>
</evidence>
<feature type="compositionally biased region" description="Low complexity" evidence="1">
    <location>
        <begin position="166"/>
        <end position="180"/>
    </location>
</feature>